<keyword evidence="1" id="KW-0812">Transmembrane</keyword>
<feature type="domain" description="DUF6534" evidence="2">
    <location>
        <begin position="181"/>
        <end position="268"/>
    </location>
</feature>
<name>A0A4Y7TUW6_COPMI</name>
<feature type="transmembrane region" description="Helical" evidence="1">
    <location>
        <begin position="131"/>
        <end position="157"/>
    </location>
</feature>
<protein>
    <recommendedName>
        <fullName evidence="2">DUF6534 domain-containing protein</fullName>
    </recommendedName>
</protein>
<feature type="transmembrane region" description="Helical" evidence="1">
    <location>
        <begin position="246"/>
        <end position="264"/>
    </location>
</feature>
<dbReference type="Pfam" id="PF20152">
    <property type="entry name" value="DUF6534"/>
    <property type="match status" value="1"/>
</dbReference>
<dbReference type="OrthoDB" id="2681808at2759"/>
<dbReference type="Proteomes" id="UP000298030">
    <property type="component" value="Unassembled WGS sequence"/>
</dbReference>
<keyword evidence="4" id="KW-1185">Reference proteome</keyword>
<organism evidence="3 4">
    <name type="scientific">Coprinellus micaceus</name>
    <name type="common">Glistening ink-cap mushroom</name>
    <name type="synonym">Coprinus micaceus</name>
    <dbReference type="NCBI Taxonomy" id="71717"/>
    <lineage>
        <taxon>Eukaryota</taxon>
        <taxon>Fungi</taxon>
        <taxon>Dikarya</taxon>
        <taxon>Basidiomycota</taxon>
        <taxon>Agaricomycotina</taxon>
        <taxon>Agaricomycetes</taxon>
        <taxon>Agaricomycetidae</taxon>
        <taxon>Agaricales</taxon>
        <taxon>Agaricineae</taxon>
        <taxon>Psathyrellaceae</taxon>
        <taxon>Coprinellus</taxon>
    </lineage>
</organism>
<gene>
    <name evidence="3" type="ORF">FA13DRAFT_714503</name>
</gene>
<feature type="transmembrane region" description="Helical" evidence="1">
    <location>
        <begin position="210"/>
        <end position="234"/>
    </location>
</feature>
<dbReference type="AlphaFoldDB" id="A0A4Y7TUW6"/>
<evidence type="ECO:0000313" key="4">
    <source>
        <dbReference type="Proteomes" id="UP000298030"/>
    </source>
</evidence>
<proteinExistence type="predicted"/>
<keyword evidence="1" id="KW-0472">Membrane</keyword>
<dbReference type="STRING" id="71717.A0A4Y7TUW6"/>
<evidence type="ECO:0000259" key="2">
    <source>
        <dbReference type="Pfam" id="PF20152"/>
    </source>
</evidence>
<accession>A0A4Y7TUW6</accession>
<feature type="transmembrane region" description="Helical" evidence="1">
    <location>
        <begin position="177"/>
        <end position="198"/>
    </location>
</feature>
<keyword evidence="1" id="KW-1133">Transmembrane helix</keyword>
<comment type="caution">
    <text evidence="3">The sequence shown here is derived from an EMBL/GenBank/DDBJ whole genome shotgun (WGS) entry which is preliminary data.</text>
</comment>
<dbReference type="EMBL" id="QPFP01000003">
    <property type="protein sequence ID" value="TEB37967.1"/>
    <property type="molecule type" value="Genomic_DNA"/>
</dbReference>
<evidence type="ECO:0000313" key="3">
    <source>
        <dbReference type="EMBL" id="TEB37967.1"/>
    </source>
</evidence>
<dbReference type="InterPro" id="IPR045339">
    <property type="entry name" value="DUF6534"/>
</dbReference>
<sequence>MASHGVMNPIPTPVPPIAYAGPALLGAVFSYLLAGVLLVQIGQYSQNTGVTDRIYLRIMVVLVALCQALQLALVTQKGWRVLVLAFTTPELMVHQSPAAAAVPVLNGVVALMVQGFFVWRIRSIGSRRNYVRPISVVILLLSLLGFASSIAISVLYIRSGADSRMLYKLNIVGPLHGASKLVCDGLITVSMISVLYWIRRDTTFRRTHTLLNILIRNTIENGFITTAFVAAHLAVYCLRKQDGSNYVFQNILGFIYAIVLLTALNRRQDHRDGNADSSQSTDFNMHNLDLSTNMGSQGFPGSRTAPALVQIDQTRTVDDCTPVSK</sequence>
<feature type="transmembrane region" description="Helical" evidence="1">
    <location>
        <begin position="17"/>
        <end position="42"/>
    </location>
</feature>
<evidence type="ECO:0000256" key="1">
    <source>
        <dbReference type="SAM" id="Phobius"/>
    </source>
</evidence>
<reference evidence="3 4" key="1">
    <citation type="journal article" date="2019" name="Nat. Ecol. Evol.">
        <title>Megaphylogeny resolves global patterns of mushroom evolution.</title>
        <authorList>
            <person name="Varga T."/>
            <person name="Krizsan K."/>
            <person name="Foldi C."/>
            <person name="Dima B."/>
            <person name="Sanchez-Garcia M."/>
            <person name="Sanchez-Ramirez S."/>
            <person name="Szollosi G.J."/>
            <person name="Szarkandi J.G."/>
            <person name="Papp V."/>
            <person name="Albert L."/>
            <person name="Andreopoulos W."/>
            <person name="Angelini C."/>
            <person name="Antonin V."/>
            <person name="Barry K.W."/>
            <person name="Bougher N.L."/>
            <person name="Buchanan P."/>
            <person name="Buyck B."/>
            <person name="Bense V."/>
            <person name="Catcheside P."/>
            <person name="Chovatia M."/>
            <person name="Cooper J."/>
            <person name="Damon W."/>
            <person name="Desjardin D."/>
            <person name="Finy P."/>
            <person name="Geml J."/>
            <person name="Haridas S."/>
            <person name="Hughes K."/>
            <person name="Justo A."/>
            <person name="Karasinski D."/>
            <person name="Kautmanova I."/>
            <person name="Kiss B."/>
            <person name="Kocsube S."/>
            <person name="Kotiranta H."/>
            <person name="LaButti K.M."/>
            <person name="Lechner B.E."/>
            <person name="Liimatainen K."/>
            <person name="Lipzen A."/>
            <person name="Lukacs Z."/>
            <person name="Mihaltcheva S."/>
            <person name="Morgado L.N."/>
            <person name="Niskanen T."/>
            <person name="Noordeloos M.E."/>
            <person name="Ohm R.A."/>
            <person name="Ortiz-Santana B."/>
            <person name="Ovrebo C."/>
            <person name="Racz N."/>
            <person name="Riley R."/>
            <person name="Savchenko A."/>
            <person name="Shiryaev A."/>
            <person name="Soop K."/>
            <person name="Spirin V."/>
            <person name="Szebenyi C."/>
            <person name="Tomsovsky M."/>
            <person name="Tulloss R.E."/>
            <person name="Uehling J."/>
            <person name="Grigoriev I.V."/>
            <person name="Vagvolgyi C."/>
            <person name="Papp T."/>
            <person name="Martin F.M."/>
            <person name="Miettinen O."/>
            <person name="Hibbett D.S."/>
            <person name="Nagy L.G."/>
        </authorList>
    </citation>
    <scope>NUCLEOTIDE SEQUENCE [LARGE SCALE GENOMIC DNA]</scope>
    <source>
        <strain evidence="3 4">FP101781</strain>
    </source>
</reference>
<feature type="transmembrane region" description="Helical" evidence="1">
    <location>
        <begin position="54"/>
        <end position="74"/>
    </location>
</feature>
<feature type="transmembrane region" description="Helical" evidence="1">
    <location>
        <begin position="98"/>
        <end position="119"/>
    </location>
</feature>
<dbReference type="PANTHER" id="PTHR40465:SF1">
    <property type="entry name" value="DUF6534 DOMAIN-CONTAINING PROTEIN"/>
    <property type="match status" value="1"/>
</dbReference>
<dbReference type="PANTHER" id="PTHR40465">
    <property type="entry name" value="CHROMOSOME 1, WHOLE GENOME SHOTGUN SEQUENCE"/>
    <property type="match status" value="1"/>
</dbReference>